<dbReference type="GO" id="GO:0006040">
    <property type="term" value="P:amino sugar metabolic process"/>
    <property type="evidence" value="ECO:0007669"/>
    <property type="project" value="InterPro"/>
</dbReference>
<comment type="catalytic activity">
    <reaction evidence="6">
        <text>UDP-alpha-D-glucose + 2 NAD(+) + H2O = UDP-alpha-D-glucuronate + 2 NADH + 3 H(+)</text>
        <dbReference type="Rhea" id="RHEA:23596"/>
        <dbReference type="ChEBI" id="CHEBI:15377"/>
        <dbReference type="ChEBI" id="CHEBI:15378"/>
        <dbReference type="ChEBI" id="CHEBI:57540"/>
        <dbReference type="ChEBI" id="CHEBI:57945"/>
        <dbReference type="ChEBI" id="CHEBI:58052"/>
        <dbReference type="ChEBI" id="CHEBI:58885"/>
        <dbReference type="EC" id="1.1.1.22"/>
    </reaction>
</comment>
<proteinExistence type="inferred from homology"/>
<dbReference type="InterPro" id="IPR028356">
    <property type="entry name" value="UDPglc_DH_euk"/>
</dbReference>
<dbReference type="SUPFAM" id="SSF52413">
    <property type="entry name" value="UDP-glucose/GDP-mannose dehydrogenase C-terminal domain"/>
    <property type="match status" value="1"/>
</dbReference>
<dbReference type="Gene3D" id="1.20.5.100">
    <property type="entry name" value="Cytochrome c1, transmembrane anchor, C-terminal"/>
    <property type="match status" value="1"/>
</dbReference>
<reference evidence="12 13" key="1">
    <citation type="submission" date="2019-04" db="EMBL/GenBank/DDBJ databases">
        <authorList>
            <consortium name="DOE Joint Genome Institute"/>
            <person name="Mondo S."/>
            <person name="Kjaerbolling I."/>
            <person name="Vesth T."/>
            <person name="Frisvad J.C."/>
            <person name="Nybo J.L."/>
            <person name="Theobald S."/>
            <person name="Kildgaard S."/>
            <person name="Isbrandt T."/>
            <person name="Kuo A."/>
            <person name="Sato A."/>
            <person name="Lyhne E.K."/>
            <person name="Kogle M.E."/>
            <person name="Wiebenga A."/>
            <person name="Kun R.S."/>
            <person name="Lubbers R.J."/>
            <person name="Makela M.R."/>
            <person name="Barry K."/>
            <person name="Chovatia M."/>
            <person name="Clum A."/>
            <person name="Daum C."/>
            <person name="Haridas S."/>
            <person name="He G."/>
            <person name="LaButti K."/>
            <person name="Lipzen A."/>
            <person name="Riley R."/>
            <person name="Salamov A."/>
            <person name="Simmons B.A."/>
            <person name="Magnuson J.K."/>
            <person name="Henrissat B."/>
            <person name="Mortensen U.H."/>
            <person name="Larsen T.O."/>
            <person name="Devries R.P."/>
            <person name="Grigoriev I.V."/>
            <person name="Machida M."/>
            <person name="Baker S.E."/>
            <person name="Andersen M.R."/>
            <person name="Cantor M.N."/>
            <person name="Hua S.X."/>
        </authorList>
    </citation>
    <scope>NUCLEOTIDE SEQUENCE [LARGE SCALE GENOMIC DNA]</scope>
    <source>
        <strain evidence="12 13">CBS 119388</strain>
    </source>
</reference>
<dbReference type="InterPro" id="IPR028357">
    <property type="entry name" value="UDPglc_DH_bac"/>
</dbReference>
<evidence type="ECO:0000256" key="10">
    <source>
        <dbReference type="SAM" id="MobiDB-lite"/>
    </source>
</evidence>
<dbReference type="EC" id="1.1.1.22" evidence="3"/>
<dbReference type="Pfam" id="PF03720">
    <property type="entry name" value="UDPG_MGDP_dh_C"/>
    <property type="match status" value="1"/>
</dbReference>
<feature type="binding site" evidence="9">
    <location>
        <position position="39"/>
    </location>
    <ligand>
        <name>NAD(+)</name>
        <dbReference type="ChEBI" id="CHEBI:57540"/>
    </ligand>
</feature>
<dbReference type="PANTHER" id="PTHR11374:SF3">
    <property type="entry name" value="UDP-GLUCOSE 6-DEHYDROGENASE"/>
    <property type="match status" value="1"/>
</dbReference>
<dbReference type="GeneID" id="43671668"/>
<feature type="region of interest" description="Disordered" evidence="10">
    <location>
        <begin position="420"/>
        <end position="454"/>
    </location>
</feature>
<dbReference type="Proteomes" id="UP000325579">
    <property type="component" value="Unassembled WGS sequence"/>
</dbReference>
<dbReference type="GO" id="GO:0000271">
    <property type="term" value="P:polysaccharide biosynthetic process"/>
    <property type="evidence" value="ECO:0007669"/>
    <property type="project" value="InterPro"/>
</dbReference>
<dbReference type="InterPro" id="IPR001732">
    <property type="entry name" value="UDP-Glc/GDP-Man_DH_N"/>
</dbReference>
<evidence type="ECO:0000256" key="9">
    <source>
        <dbReference type="PIRSR" id="PIRSR500134-3"/>
    </source>
</evidence>
<feature type="binding site" evidence="9">
    <location>
        <position position="281"/>
    </location>
    <ligand>
        <name>NAD(+)</name>
        <dbReference type="ChEBI" id="CHEBI:57540"/>
    </ligand>
</feature>
<dbReference type="OrthoDB" id="5059218at2759"/>
<feature type="binding site" evidence="8">
    <location>
        <position position="275"/>
    </location>
    <ligand>
        <name>substrate</name>
    </ligand>
</feature>
<dbReference type="Pfam" id="PF00984">
    <property type="entry name" value="UDPG_MGDP_dh"/>
    <property type="match status" value="1"/>
</dbReference>
<dbReference type="SUPFAM" id="SSF51735">
    <property type="entry name" value="NAD(P)-binding Rossmann-fold domains"/>
    <property type="match status" value="1"/>
</dbReference>
<feature type="binding site" evidence="8">
    <location>
        <position position="222"/>
    </location>
    <ligand>
        <name>substrate</name>
    </ligand>
</feature>
<evidence type="ECO:0000259" key="11">
    <source>
        <dbReference type="SMART" id="SM00984"/>
    </source>
</evidence>
<feature type="active site" description="Nucleophile" evidence="7">
    <location>
        <position position="278"/>
    </location>
</feature>
<evidence type="ECO:0000256" key="7">
    <source>
        <dbReference type="PIRSR" id="PIRSR500134-1"/>
    </source>
</evidence>
<dbReference type="Gene3D" id="3.40.50.720">
    <property type="entry name" value="NAD(P)-binding Rossmann-like Domain"/>
    <property type="match status" value="2"/>
</dbReference>
<name>A0A5N7DFK5_9EURO</name>
<feature type="binding site" evidence="9">
    <location>
        <position position="133"/>
    </location>
    <ligand>
        <name>NAD(+)</name>
        <dbReference type="ChEBI" id="CHEBI:57540"/>
    </ligand>
</feature>
<organism evidence="12 13">
    <name type="scientific">Aspergillus pseudonomiae</name>
    <dbReference type="NCBI Taxonomy" id="1506151"/>
    <lineage>
        <taxon>Eukaryota</taxon>
        <taxon>Fungi</taxon>
        <taxon>Dikarya</taxon>
        <taxon>Ascomycota</taxon>
        <taxon>Pezizomycotina</taxon>
        <taxon>Eurotiomycetes</taxon>
        <taxon>Eurotiomycetidae</taxon>
        <taxon>Eurotiales</taxon>
        <taxon>Aspergillaceae</taxon>
        <taxon>Aspergillus</taxon>
        <taxon>Aspergillus subgen. Circumdati</taxon>
    </lineage>
</organism>
<gene>
    <name evidence="12" type="ORF">BDV37DRAFT_282165</name>
</gene>
<dbReference type="GO" id="GO:0005634">
    <property type="term" value="C:nucleus"/>
    <property type="evidence" value="ECO:0007669"/>
    <property type="project" value="TreeGrafter"/>
</dbReference>
<evidence type="ECO:0000256" key="3">
    <source>
        <dbReference type="ARBA" id="ARBA00012954"/>
    </source>
</evidence>
<comment type="similarity">
    <text evidence="2">Belongs to the UDP-glucose/GDP-mannose dehydrogenase family.</text>
</comment>
<dbReference type="InterPro" id="IPR036220">
    <property type="entry name" value="UDP-Glc/GDP-Man_DH_C_sf"/>
</dbReference>
<evidence type="ECO:0000256" key="5">
    <source>
        <dbReference type="ARBA" id="ARBA00023027"/>
    </source>
</evidence>
<dbReference type="GO" id="GO:0016773">
    <property type="term" value="F:phosphotransferase activity, alcohol group as acceptor"/>
    <property type="evidence" value="ECO:0007669"/>
    <property type="project" value="InterPro"/>
</dbReference>
<evidence type="ECO:0000313" key="13">
    <source>
        <dbReference type="Proteomes" id="UP000325579"/>
    </source>
</evidence>
<keyword evidence="5 9" id="KW-0520">NAD</keyword>
<dbReference type="InterPro" id="IPR014027">
    <property type="entry name" value="UDP-Glc/GDP-Man_DH_C"/>
</dbReference>
<keyword evidence="13" id="KW-1185">Reference proteome</keyword>
<dbReference type="EMBL" id="ML736762">
    <property type="protein sequence ID" value="KAE8405212.1"/>
    <property type="molecule type" value="Genomic_DNA"/>
</dbReference>
<dbReference type="GO" id="GO:0051287">
    <property type="term" value="F:NAD binding"/>
    <property type="evidence" value="ECO:0007669"/>
    <property type="project" value="InterPro"/>
</dbReference>
<dbReference type="PANTHER" id="PTHR11374">
    <property type="entry name" value="UDP-GLUCOSE DEHYDROGENASE/UDP-MANNAC DEHYDROGENASE"/>
    <property type="match status" value="1"/>
</dbReference>
<dbReference type="FunFam" id="3.40.50.720:FF:000032">
    <property type="entry name" value="UDP-glucose 6-dehydrogenase"/>
    <property type="match status" value="1"/>
</dbReference>
<dbReference type="UniPathway" id="UPA00038">
    <property type="reaction ID" value="UER00491"/>
</dbReference>
<accession>A0A5N7DFK5</accession>
<dbReference type="RefSeq" id="XP_031942531.1">
    <property type="nucleotide sequence ID" value="XM_032086977.1"/>
</dbReference>
<dbReference type="InterPro" id="IPR008927">
    <property type="entry name" value="6-PGluconate_DH-like_C_sf"/>
</dbReference>
<dbReference type="SUPFAM" id="SSF53067">
    <property type="entry name" value="Actin-like ATPase domain"/>
    <property type="match status" value="1"/>
</dbReference>
<evidence type="ECO:0000256" key="4">
    <source>
        <dbReference type="ARBA" id="ARBA00023002"/>
    </source>
</evidence>
<dbReference type="InterPro" id="IPR036291">
    <property type="entry name" value="NAD(P)-bd_dom_sf"/>
</dbReference>
<dbReference type="PIRSF" id="PIRSF500134">
    <property type="entry name" value="UDPglc_DH_bac"/>
    <property type="match status" value="1"/>
</dbReference>
<dbReference type="InterPro" id="IPR017476">
    <property type="entry name" value="UDP-Glc/GDP-Man"/>
</dbReference>
<dbReference type="PIRSF" id="PIRSF000124">
    <property type="entry name" value="UDPglc_GDPman_dh"/>
    <property type="match status" value="1"/>
</dbReference>
<dbReference type="InterPro" id="IPR014026">
    <property type="entry name" value="UDP-Glc/GDP-Man_DH_dimer"/>
</dbReference>
<feature type="binding site" evidence="9">
    <location>
        <position position="167"/>
    </location>
    <ligand>
        <name>NAD(+)</name>
        <dbReference type="ChEBI" id="CHEBI:57540"/>
    </ligand>
</feature>
<dbReference type="AlphaFoldDB" id="A0A5N7DFK5"/>
<keyword evidence="4" id="KW-0560">Oxidoreductase</keyword>
<dbReference type="InterPro" id="IPR005338">
    <property type="entry name" value="Anhydro_N_Ac-Mur_kinase"/>
</dbReference>
<comment type="pathway">
    <text evidence="1">Nucleotide-sugar biosynthesis; UDP-alpha-D-glucuronate biosynthesis; UDP-alpha-D-glucuronate from UDP-alpha-D-glucose: step 1/1.</text>
</comment>
<dbReference type="FunFam" id="1.20.5.100:FF:000001">
    <property type="entry name" value="UDP-glucose 6-dehydrogenase"/>
    <property type="match status" value="1"/>
</dbReference>
<evidence type="ECO:0000256" key="1">
    <source>
        <dbReference type="ARBA" id="ARBA00004701"/>
    </source>
</evidence>
<evidence type="ECO:0000256" key="6">
    <source>
        <dbReference type="ARBA" id="ARBA00047473"/>
    </source>
</evidence>
<dbReference type="GO" id="GO:0006024">
    <property type="term" value="P:glycosaminoglycan biosynthetic process"/>
    <property type="evidence" value="ECO:0007669"/>
    <property type="project" value="TreeGrafter"/>
</dbReference>
<dbReference type="SMART" id="SM00984">
    <property type="entry name" value="UDPG_MGDP_dh_C"/>
    <property type="match status" value="1"/>
</dbReference>
<protein>
    <recommendedName>
        <fullName evidence="3">UDP-glucose 6-dehydrogenase</fullName>
        <ecNumber evidence="3">1.1.1.22</ecNumber>
    </recommendedName>
</protein>
<feature type="binding site" evidence="9">
    <location>
        <position position="34"/>
    </location>
    <ligand>
        <name>NAD(+)</name>
        <dbReference type="ChEBI" id="CHEBI:57540"/>
    </ligand>
</feature>
<dbReference type="Pfam" id="PF03721">
    <property type="entry name" value="UDPG_MGDP_dh_N"/>
    <property type="match status" value="1"/>
</dbReference>
<evidence type="ECO:0000256" key="8">
    <source>
        <dbReference type="PIRSR" id="PIRSR500134-2"/>
    </source>
</evidence>
<dbReference type="GO" id="GO:0005524">
    <property type="term" value="F:ATP binding"/>
    <property type="evidence" value="ECO:0007669"/>
    <property type="project" value="InterPro"/>
</dbReference>
<feature type="binding site" evidence="8">
    <location>
        <begin position="164"/>
        <end position="167"/>
    </location>
    <ligand>
        <name>substrate</name>
    </ligand>
</feature>
<dbReference type="SUPFAM" id="SSF48179">
    <property type="entry name" value="6-phosphogluconate dehydrogenase C-terminal domain-like"/>
    <property type="match status" value="1"/>
</dbReference>
<dbReference type="InterPro" id="IPR043129">
    <property type="entry name" value="ATPase_NBD"/>
</dbReference>
<feature type="binding site" evidence="8">
    <location>
        <position position="341"/>
    </location>
    <ligand>
        <name>substrate</name>
    </ligand>
</feature>
<dbReference type="Pfam" id="PF03702">
    <property type="entry name" value="AnmK"/>
    <property type="match status" value="1"/>
</dbReference>
<evidence type="ECO:0000256" key="2">
    <source>
        <dbReference type="ARBA" id="ARBA00006601"/>
    </source>
</evidence>
<dbReference type="GO" id="GO:0003979">
    <property type="term" value="F:UDP-glucose 6-dehydrogenase activity"/>
    <property type="evidence" value="ECO:0007669"/>
    <property type="project" value="UniProtKB-EC"/>
</dbReference>
<sequence length="663" mass="72414">MIRKVACIGAGFVGGPLATVIAYQCPDIQVTVVDKNKARIDAWNTTTPPLYEPGLEDVLSSVRQRETQCNLIFSTDIDHAIREAELIMLCIDTPTKENGIGKGLALDLANTQAAVRTIAQAAESDKIVVEKSTVPCGTADKIRDLLESNSKTGCQFEVLSNPEFLSEGTSITDLLYPTKVLIGHQQRPSSRRAAEELAAIYARWVSPELIITMDRWSSELAKLAANAMLAQRISSVNSLSAICEAVGADIESVSASCGMDPRIGKGMLKSTLGWGGGCFEKDILCLVYLARSLGLTPVANYWASVVEMNEYQKSRFFMRIVSSMHGSVGAKSIAILGFAFKKNTSDTKNSAAIPLVQSLLQEGALVSIYDPMVPPDRILTDVNAAGSHSASVQVSTSAYEACNGADAVVIATEWDEFQTPMPTGDVRMTTAKDTSIEEPRSPPSTPSDKEGRLDWNRITDHMRPPKFIFDGRNMLDRQYVEQLGARYAEKQGLSSDDIVATITRITAQAIFDNYKRYAPKHLEITEIFMCGGGAYNPNITSYIQQHDPNVQIVLLDEAGIPAAAKEGITFGMEAIVGRSIPVLTRVETRQGYILGKVSPGKNYRKVLQKGILFGAGRDYLPPVELFHYVDGKVFDNKWRSTLAIMTSAKSTCFTRNARHSIQE</sequence>
<dbReference type="GO" id="GO:0009254">
    <property type="term" value="P:peptidoglycan turnover"/>
    <property type="evidence" value="ECO:0007669"/>
    <property type="project" value="InterPro"/>
</dbReference>
<dbReference type="NCBIfam" id="TIGR03026">
    <property type="entry name" value="NDP-sugDHase"/>
    <property type="match status" value="1"/>
</dbReference>
<feature type="binding site" evidence="9">
    <location>
        <position position="93"/>
    </location>
    <ligand>
        <name>NAD(+)</name>
        <dbReference type="ChEBI" id="CHEBI:57540"/>
    </ligand>
</feature>
<dbReference type="GO" id="GO:0006065">
    <property type="term" value="P:UDP-glucuronate biosynthetic process"/>
    <property type="evidence" value="ECO:0007669"/>
    <property type="project" value="UniProtKB-UniPathway"/>
</dbReference>
<feature type="domain" description="UDP-glucose/GDP-mannose dehydrogenase C-terminal" evidence="11">
    <location>
        <begin position="334"/>
        <end position="477"/>
    </location>
</feature>
<evidence type="ECO:0000313" key="12">
    <source>
        <dbReference type="EMBL" id="KAE8405212.1"/>
    </source>
</evidence>